<accession>A0AAV4CRR6</accession>
<name>A0AAV4CRR6_9GAST</name>
<proteinExistence type="predicted"/>
<reference evidence="1 2" key="1">
    <citation type="journal article" date="2021" name="Elife">
        <title>Chloroplast acquisition without the gene transfer in kleptoplastic sea slugs, Plakobranchus ocellatus.</title>
        <authorList>
            <person name="Maeda T."/>
            <person name="Takahashi S."/>
            <person name="Yoshida T."/>
            <person name="Shimamura S."/>
            <person name="Takaki Y."/>
            <person name="Nagai Y."/>
            <person name="Toyoda A."/>
            <person name="Suzuki Y."/>
            <person name="Arimoto A."/>
            <person name="Ishii H."/>
            <person name="Satoh N."/>
            <person name="Nishiyama T."/>
            <person name="Hasebe M."/>
            <person name="Maruyama T."/>
            <person name="Minagawa J."/>
            <person name="Obokata J."/>
            <person name="Shigenobu S."/>
        </authorList>
    </citation>
    <scope>NUCLEOTIDE SEQUENCE [LARGE SCALE GENOMIC DNA]</scope>
</reference>
<dbReference type="AlphaFoldDB" id="A0AAV4CRR6"/>
<dbReference type="EMBL" id="BLXT01006926">
    <property type="protein sequence ID" value="GFO34583.1"/>
    <property type="molecule type" value="Genomic_DNA"/>
</dbReference>
<comment type="caution">
    <text evidence="1">The sequence shown here is derived from an EMBL/GenBank/DDBJ whole genome shotgun (WGS) entry which is preliminary data.</text>
</comment>
<protein>
    <submittedName>
        <fullName evidence="1">Uncharacterized protein</fullName>
    </submittedName>
</protein>
<keyword evidence="2" id="KW-1185">Reference proteome</keyword>
<gene>
    <name evidence="1" type="ORF">PoB_006108800</name>
</gene>
<sequence length="130" mass="14299">MKGNPLVSLVRNYTKSVKTKSSFCSDISNMLDLYWRRRWLAVTDVKDSVAGALLYPTTSKAESTLEAAGHVSNYTCLETPYLVSLVRSTPNQLRVSSCRSIGAMLCTSILQPGLTSASMELLLLPFSFLL</sequence>
<evidence type="ECO:0000313" key="1">
    <source>
        <dbReference type="EMBL" id="GFO34583.1"/>
    </source>
</evidence>
<organism evidence="1 2">
    <name type="scientific">Plakobranchus ocellatus</name>
    <dbReference type="NCBI Taxonomy" id="259542"/>
    <lineage>
        <taxon>Eukaryota</taxon>
        <taxon>Metazoa</taxon>
        <taxon>Spiralia</taxon>
        <taxon>Lophotrochozoa</taxon>
        <taxon>Mollusca</taxon>
        <taxon>Gastropoda</taxon>
        <taxon>Heterobranchia</taxon>
        <taxon>Euthyneura</taxon>
        <taxon>Panpulmonata</taxon>
        <taxon>Sacoglossa</taxon>
        <taxon>Placobranchoidea</taxon>
        <taxon>Plakobranchidae</taxon>
        <taxon>Plakobranchus</taxon>
    </lineage>
</organism>
<evidence type="ECO:0000313" key="2">
    <source>
        <dbReference type="Proteomes" id="UP000735302"/>
    </source>
</evidence>
<dbReference type="Proteomes" id="UP000735302">
    <property type="component" value="Unassembled WGS sequence"/>
</dbReference>